<organism evidence="2 3">
    <name type="scientific">Spirosoma linguale (strain ATCC 33905 / DSM 74 / LMG 10896 / Claus 1)</name>
    <dbReference type="NCBI Taxonomy" id="504472"/>
    <lineage>
        <taxon>Bacteria</taxon>
        <taxon>Pseudomonadati</taxon>
        <taxon>Bacteroidota</taxon>
        <taxon>Cytophagia</taxon>
        <taxon>Cytophagales</taxon>
        <taxon>Cytophagaceae</taxon>
        <taxon>Spirosoma</taxon>
    </lineage>
</organism>
<dbReference type="Proteomes" id="UP000002028">
    <property type="component" value="Chromosome"/>
</dbReference>
<keyword evidence="1" id="KW-1133">Transmembrane helix</keyword>
<proteinExistence type="predicted"/>
<protein>
    <submittedName>
        <fullName evidence="2">Uncharacterized protein</fullName>
    </submittedName>
</protein>
<keyword evidence="1" id="KW-0812">Transmembrane</keyword>
<keyword evidence="3" id="KW-1185">Reference proteome</keyword>
<name>D2QEU8_SPILD</name>
<evidence type="ECO:0000256" key="1">
    <source>
        <dbReference type="SAM" id="Phobius"/>
    </source>
</evidence>
<reference evidence="2 3" key="1">
    <citation type="journal article" date="2010" name="Stand. Genomic Sci.">
        <title>Complete genome sequence of Spirosoma linguale type strain (1).</title>
        <authorList>
            <person name="Lail K."/>
            <person name="Sikorski J."/>
            <person name="Saunders E."/>
            <person name="Lapidus A."/>
            <person name="Glavina Del Rio T."/>
            <person name="Copeland A."/>
            <person name="Tice H."/>
            <person name="Cheng J.-F."/>
            <person name="Lucas S."/>
            <person name="Nolan M."/>
            <person name="Bruce D."/>
            <person name="Goodwin L."/>
            <person name="Pitluck S."/>
            <person name="Ivanova N."/>
            <person name="Mavromatis K."/>
            <person name="Ovchinnikova G."/>
            <person name="Pati A."/>
            <person name="Chen A."/>
            <person name="Palaniappan K."/>
            <person name="Land M."/>
            <person name="Hauser L."/>
            <person name="Chang Y.-J."/>
            <person name="Jeffries C.D."/>
            <person name="Chain P."/>
            <person name="Brettin T."/>
            <person name="Detter J.C."/>
            <person name="Schuetze A."/>
            <person name="Rohde M."/>
            <person name="Tindall B.J."/>
            <person name="Goeker M."/>
            <person name="Bristow J."/>
            <person name="Eisen J.A."/>
            <person name="Markowitz V."/>
            <person name="Hugenholtz P."/>
            <person name="Kyrpides N.C."/>
            <person name="Klenk H.-P."/>
            <person name="Chen F."/>
        </authorList>
    </citation>
    <scope>NUCLEOTIDE SEQUENCE [LARGE SCALE GENOMIC DNA]</scope>
    <source>
        <strain evidence="3">ATCC 33905 / DSM 74 / LMG 10896 / Claus 1</strain>
    </source>
</reference>
<dbReference type="EMBL" id="CP001769">
    <property type="protein sequence ID" value="ADB41292.1"/>
    <property type="molecule type" value="Genomic_DNA"/>
</dbReference>
<sequence length="68" mass="7968">MKTVLNVVSIAASFTVAISVLYLIQYYTIGMIPIMKQWTVGRFYVKDLLFLMIAFIIIIEFFDVYMPY</sequence>
<accession>D2QEU8</accession>
<feature type="transmembrane region" description="Helical" evidence="1">
    <location>
        <begin position="48"/>
        <end position="66"/>
    </location>
</feature>
<dbReference type="AlphaFoldDB" id="D2QEU8"/>
<feature type="transmembrane region" description="Helical" evidence="1">
    <location>
        <begin position="6"/>
        <end position="27"/>
    </location>
</feature>
<dbReference type="RefSeq" id="WP_012929790.1">
    <property type="nucleotide sequence ID" value="NC_013730.1"/>
</dbReference>
<gene>
    <name evidence="2" type="ordered locus">Slin_5323</name>
</gene>
<evidence type="ECO:0000313" key="3">
    <source>
        <dbReference type="Proteomes" id="UP000002028"/>
    </source>
</evidence>
<dbReference type="HOGENOM" id="CLU_2791878_0_0_10"/>
<keyword evidence="1" id="KW-0472">Membrane</keyword>
<dbReference type="STRING" id="504472.Slin_5323"/>
<evidence type="ECO:0000313" key="2">
    <source>
        <dbReference type="EMBL" id="ADB41292.1"/>
    </source>
</evidence>
<dbReference type="KEGG" id="sli:Slin_5323"/>